<evidence type="ECO:0000256" key="4">
    <source>
        <dbReference type="ARBA" id="ARBA00022840"/>
    </source>
</evidence>
<comment type="similarity">
    <text evidence="2">Belongs to the ABC transporter superfamily. ABCC family. Conjugate transporter (TC 3.A.1.208) subfamily.</text>
</comment>
<proteinExistence type="inferred from homology"/>
<evidence type="ECO:0000256" key="5">
    <source>
        <dbReference type="SAM" id="MobiDB-lite"/>
    </source>
</evidence>
<dbReference type="Pfam" id="PF00005">
    <property type="entry name" value="ABC_tran"/>
    <property type="match status" value="1"/>
</dbReference>
<dbReference type="InterPro" id="IPR027417">
    <property type="entry name" value="P-loop_NTPase"/>
</dbReference>
<feature type="region of interest" description="Disordered" evidence="5">
    <location>
        <begin position="673"/>
        <end position="737"/>
    </location>
</feature>
<dbReference type="Proteomes" id="UP001281761">
    <property type="component" value="Unassembled WGS sequence"/>
</dbReference>
<feature type="compositionally biased region" description="Basic and acidic residues" evidence="5">
    <location>
        <begin position="387"/>
        <end position="400"/>
    </location>
</feature>
<protein>
    <submittedName>
        <fullName evidence="7">Multidrug resistance-associated protein</fullName>
    </submittedName>
</protein>
<comment type="caution">
    <text evidence="7">The sequence shown here is derived from an EMBL/GenBank/DDBJ whole genome shotgun (WGS) entry which is preliminary data.</text>
</comment>
<dbReference type="InterPro" id="IPR003593">
    <property type="entry name" value="AAA+_ATPase"/>
</dbReference>
<reference evidence="7 8" key="1">
    <citation type="journal article" date="2022" name="bioRxiv">
        <title>Genomics of Preaxostyla Flagellates Illuminates Evolutionary Transitions and the Path Towards Mitochondrial Loss.</title>
        <authorList>
            <person name="Novak L.V.F."/>
            <person name="Treitli S.C."/>
            <person name="Pyrih J."/>
            <person name="Halakuc P."/>
            <person name="Pipaliya S.V."/>
            <person name="Vacek V."/>
            <person name="Brzon O."/>
            <person name="Soukal P."/>
            <person name="Eme L."/>
            <person name="Dacks J.B."/>
            <person name="Karnkowska A."/>
            <person name="Elias M."/>
            <person name="Hampl V."/>
        </authorList>
    </citation>
    <scope>NUCLEOTIDE SEQUENCE [LARGE SCALE GENOMIC DNA]</scope>
    <source>
        <strain evidence="7">NAU3</strain>
        <tissue evidence="7">Gut</tissue>
    </source>
</reference>
<gene>
    <name evidence="7" type="ORF">BLNAU_17318</name>
</gene>
<keyword evidence="4" id="KW-0067">ATP-binding</keyword>
<feature type="compositionally biased region" description="Low complexity" evidence="5">
    <location>
        <begin position="466"/>
        <end position="484"/>
    </location>
</feature>
<dbReference type="PANTHER" id="PTHR24223">
    <property type="entry name" value="ATP-BINDING CASSETTE SUB-FAMILY C"/>
    <property type="match status" value="1"/>
</dbReference>
<dbReference type="EMBL" id="JARBJD010000192">
    <property type="protein sequence ID" value="KAK2947718.1"/>
    <property type="molecule type" value="Genomic_DNA"/>
</dbReference>
<dbReference type="SMART" id="SM00382">
    <property type="entry name" value="AAA"/>
    <property type="match status" value="1"/>
</dbReference>
<dbReference type="InterPro" id="IPR003439">
    <property type="entry name" value="ABC_transporter-like_ATP-bd"/>
</dbReference>
<accession>A0ABQ9X8Z7</accession>
<evidence type="ECO:0000256" key="1">
    <source>
        <dbReference type="ARBA" id="ARBA00004141"/>
    </source>
</evidence>
<dbReference type="PROSITE" id="PS00211">
    <property type="entry name" value="ABC_TRANSPORTER_1"/>
    <property type="match status" value="1"/>
</dbReference>
<comment type="subcellular location">
    <subcellularLocation>
        <location evidence="1">Membrane</location>
        <topology evidence="1">Multi-pass membrane protein</topology>
    </subcellularLocation>
</comment>
<evidence type="ECO:0000313" key="7">
    <source>
        <dbReference type="EMBL" id="KAK2947718.1"/>
    </source>
</evidence>
<dbReference type="PANTHER" id="PTHR24223:SF456">
    <property type="entry name" value="MULTIDRUG RESISTANCE-ASSOCIATED PROTEIN LETHAL(2)03659"/>
    <property type="match status" value="1"/>
</dbReference>
<keyword evidence="8" id="KW-1185">Reference proteome</keyword>
<feature type="domain" description="ABC transporter" evidence="6">
    <location>
        <begin position="473"/>
        <end position="678"/>
    </location>
</feature>
<evidence type="ECO:0000256" key="3">
    <source>
        <dbReference type="ARBA" id="ARBA00022741"/>
    </source>
</evidence>
<evidence type="ECO:0000259" key="6">
    <source>
        <dbReference type="PROSITE" id="PS50893"/>
    </source>
</evidence>
<dbReference type="InterPro" id="IPR050173">
    <property type="entry name" value="ABC_transporter_C-like"/>
</dbReference>
<feature type="compositionally biased region" description="Basic and acidic residues" evidence="5">
    <location>
        <begin position="689"/>
        <end position="701"/>
    </location>
</feature>
<keyword evidence="3" id="KW-0547">Nucleotide-binding</keyword>
<organism evidence="7 8">
    <name type="scientific">Blattamonas nauphoetae</name>
    <dbReference type="NCBI Taxonomy" id="2049346"/>
    <lineage>
        <taxon>Eukaryota</taxon>
        <taxon>Metamonada</taxon>
        <taxon>Preaxostyla</taxon>
        <taxon>Oxymonadida</taxon>
        <taxon>Blattamonas</taxon>
    </lineage>
</organism>
<sequence length="751" mass="82185">MGTTDSIASLTITGMLNYSTIFDTYSFTPRPLTNLPTPHLHIRIVSVIDRNPIEGRHHLSLHLWTEYLLRATAADLHCGSAGLCPDGLWGCGDGDLAVHVVCDHLQHPGLCEHFGDVPAVGGVRHAQPGFPDADDTGGPQLPYYMQFWQMTAISAGRIRDFLLLPEMKIEERAAPFDASLSITTEGGEFRWGEAPDVPLTEAEQGELEANRKEEAKKAKQDKAKTATVEHTEMVVDCPTEKPRVSVLTDVCLEIPTGSLTMVVGGVGSGKLSLTVAITGDVECVNGRVCVRGSIAFCPQIAWINNSTVRGRKTMPTMMLTMYMEAAMMMNVNLKRKAQFLYLPEMEEVEDSAETRLRDPSIAVEIEGASFKWGDAPAIPLTQAEETQLKKEAEKRKKEAKAAAALRAQTNPSSGFGHEMTDAPSTEPFTEGSEGVFKMAACNEDAMDGEFNEDEAASNTIDPPATPTMTPTSPRTPTAMSTASSGDGPTLQEMNISIRKGSLTMIVGEVGSGKSSFGAAIVGDIERMSGTVKVEGGITYCPQTPWIYNNTVRGNITFSAAFDEEKYWETVHGDWGEGVNLSGGQKARIQLARAMYSDRYIVVLDDPLPAVDVHVGRMLMDDCILGRLKGQTVVLMTNQIHFLDRADKVVTLKDGKIIGQGRYEELREQGSNFDEFINQKEKKEKKKEKEKKGPAQHEKIKADSTFVATQEEEQIKKLKPTRAHEEDAENTSTSADLLTNADEHDIDCDFCV</sequence>
<dbReference type="PROSITE" id="PS50893">
    <property type="entry name" value="ABC_TRANSPORTER_2"/>
    <property type="match status" value="1"/>
</dbReference>
<dbReference type="InterPro" id="IPR017871">
    <property type="entry name" value="ABC_transporter-like_CS"/>
</dbReference>
<feature type="region of interest" description="Disordered" evidence="5">
    <location>
        <begin position="453"/>
        <end position="490"/>
    </location>
</feature>
<evidence type="ECO:0000313" key="8">
    <source>
        <dbReference type="Proteomes" id="UP001281761"/>
    </source>
</evidence>
<dbReference type="SUPFAM" id="SSF52540">
    <property type="entry name" value="P-loop containing nucleoside triphosphate hydrolases"/>
    <property type="match status" value="2"/>
</dbReference>
<dbReference type="Gene3D" id="3.40.50.300">
    <property type="entry name" value="P-loop containing nucleotide triphosphate hydrolases"/>
    <property type="match status" value="2"/>
</dbReference>
<dbReference type="CDD" id="cd03250">
    <property type="entry name" value="ABCC_MRP_domain1"/>
    <property type="match status" value="1"/>
</dbReference>
<evidence type="ECO:0000256" key="2">
    <source>
        <dbReference type="ARBA" id="ARBA00009726"/>
    </source>
</evidence>
<feature type="region of interest" description="Disordered" evidence="5">
    <location>
        <begin position="387"/>
        <end position="430"/>
    </location>
</feature>
<name>A0ABQ9X8Z7_9EUKA</name>